<organism evidence="1">
    <name type="scientific">Anguilla anguilla</name>
    <name type="common">European freshwater eel</name>
    <name type="synonym">Muraena anguilla</name>
    <dbReference type="NCBI Taxonomy" id="7936"/>
    <lineage>
        <taxon>Eukaryota</taxon>
        <taxon>Metazoa</taxon>
        <taxon>Chordata</taxon>
        <taxon>Craniata</taxon>
        <taxon>Vertebrata</taxon>
        <taxon>Euteleostomi</taxon>
        <taxon>Actinopterygii</taxon>
        <taxon>Neopterygii</taxon>
        <taxon>Teleostei</taxon>
        <taxon>Anguilliformes</taxon>
        <taxon>Anguillidae</taxon>
        <taxon>Anguilla</taxon>
    </lineage>
</organism>
<proteinExistence type="predicted"/>
<reference evidence="1" key="2">
    <citation type="journal article" date="2015" name="Fish Shellfish Immunol.">
        <title>Early steps in the European eel (Anguilla anguilla)-Vibrio vulnificus interaction in the gills: Role of the RtxA13 toxin.</title>
        <authorList>
            <person name="Callol A."/>
            <person name="Pajuelo D."/>
            <person name="Ebbesson L."/>
            <person name="Teles M."/>
            <person name="MacKenzie S."/>
            <person name="Amaro C."/>
        </authorList>
    </citation>
    <scope>NUCLEOTIDE SEQUENCE</scope>
</reference>
<dbReference type="EMBL" id="GBXM01045124">
    <property type="protein sequence ID" value="JAH63453.1"/>
    <property type="molecule type" value="Transcribed_RNA"/>
</dbReference>
<sequence length="12" mass="1452">MDMLNKKDQQSN</sequence>
<name>A0A0E9UES8_ANGAN</name>
<accession>A0A0E9UES8</accession>
<evidence type="ECO:0000313" key="1">
    <source>
        <dbReference type="EMBL" id="JAH63453.1"/>
    </source>
</evidence>
<reference evidence="1" key="1">
    <citation type="submission" date="2014-11" db="EMBL/GenBank/DDBJ databases">
        <authorList>
            <person name="Amaro Gonzalez C."/>
        </authorList>
    </citation>
    <scope>NUCLEOTIDE SEQUENCE</scope>
</reference>
<protein>
    <submittedName>
        <fullName evidence="1">Uncharacterized protein</fullName>
    </submittedName>
</protein>